<dbReference type="InterPro" id="IPR013083">
    <property type="entry name" value="Znf_RING/FYVE/PHD"/>
</dbReference>
<organism evidence="2 3">
    <name type="scientific">Coptis chinensis</name>
    <dbReference type="NCBI Taxonomy" id="261450"/>
    <lineage>
        <taxon>Eukaryota</taxon>
        <taxon>Viridiplantae</taxon>
        <taxon>Streptophyta</taxon>
        <taxon>Embryophyta</taxon>
        <taxon>Tracheophyta</taxon>
        <taxon>Spermatophyta</taxon>
        <taxon>Magnoliopsida</taxon>
        <taxon>Ranunculales</taxon>
        <taxon>Ranunculaceae</taxon>
        <taxon>Coptidoideae</taxon>
        <taxon>Coptis</taxon>
    </lineage>
</organism>
<dbReference type="EMBL" id="JADFTS010000003">
    <property type="protein sequence ID" value="KAF9616640.1"/>
    <property type="molecule type" value="Genomic_DNA"/>
</dbReference>
<dbReference type="Gene3D" id="3.30.40.10">
    <property type="entry name" value="Zinc/RING finger domain, C3HC4 (zinc finger)"/>
    <property type="match status" value="1"/>
</dbReference>
<gene>
    <name evidence="2" type="ORF">IFM89_030874</name>
</gene>
<dbReference type="InterPro" id="IPR012866">
    <property type="entry name" value="DUF1644"/>
</dbReference>
<feature type="region of interest" description="Disordered" evidence="1">
    <location>
        <begin position="79"/>
        <end position="107"/>
    </location>
</feature>
<feature type="region of interest" description="Disordered" evidence="1">
    <location>
        <begin position="245"/>
        <end position="270"/>
    </location>
</feature>
<evidence type="ECO:0000313" key="2">
    <source>
        <dbReference type="EMBL" id="KAF9616640.1"/>
    </source>
</evidence>
<dbReference type="Proteomes" id="UP000631114">
    <property type="component" value="Unassembled WGS sequence"/>
</dbReference>
<reference evidence="2 3" key="1">
    <citation type="submission" date="2020-10" db="EMBL/GenBank/DDBJ databases">
        <title>The Coptis chinensis genome and diversification of protoberbering-type alkaloids.</title>
        <authorList>
            <person name="Wang B."/>
            <person name="Shu S."/>
            <person name="Song C."/>
            <person name="Liu Y."/>
        </authorList>
    </citation>
    <scope>NUCLEOTIDE SEQUENCE [LARGE SCALE GENOMIC DNA]</scope>
    <source>
        <strain evidence="2">HL-2020</strain>
        <tissue evidence="2">Leaf</tissue>
    </source>
</reference>
<proteinExistence type="predicted"/>
<evidence type="ECO:0000313" key="3">
    <source>
        <dbReference type="Proteomes" id="UP000631114"/>
    </source>
</evidence>
<sequence>MASGTCKVKEIPSNRTNMEPGQLNINWEDVLCPICLDFPHNGVLLQCSSYDNGCRPFMCDTDHTHSNCLDRFKMAHGMSADVKDPSPSDTRSQEGNPSTESHGNAPPTCPLCRGEVTGWIVLNEARAHLNKKTRCCEEAHCAFIGNYLELQDHAKLKHPHARPSKIDPARQLDWDNFQQSSEIIDVLSTIHSEVPHGVVLGDYVIEYGENDMQDEFEDFPGDEGNWWTSCILYQVFDNFRASRNRRRSRANETRRGRQRPSYDASNSDEGSVTSVDIVEYRVDDNDVEFFSSRMPSRGSSGHRRIWIPKATLLGEALGNIKDAMPENVVTQIEAAVLKSTEVPVTEKAYEDEGVNDIQYVATSNRFEILEIQSTER</sequence>
<dbReference type="PANTHER" id="PTHR31197:SF4">
    <property type="entry name" value="OS02G0150900 PROTEIN"/>
    <property type="match status" value="1"/>
</dbReference>
<dbReference type="OrthoDB" id="1921166at2759"/>
<comment type="caution">
    <text evidence="2">The sequence shown here is derived from an EMBL/GenBank/DDBJ whole genome shotgun (WGS) entry which is preliminary data.</text>
</comment>
<name>A0A835ICY4_9MAGN</name>
<evidence type="ECO:0000256" key="1">
    <source>
        <dbReference type="SAM" id="MobiDB-lite"/>
    </source>
</evidence>
<dbReference type="Pfam" id="PF07800">
    <property type="entry name" value="DUF1644"/>
    <property type="match status" value="1"/>
</dbReference>
<dbReference type="AlphaFoldDB" id="A0A835ICY4"/>
<feature type="compositionally biased region" description="Polar residues" evidence="1">
    <location>
        <begin position="87"/>
        <end position="102"/>
    </location>
</feature>
<keyword evidence="3" id="KW-1185">Reference proteome</keyword>
<accession>A0A835ICY4</accession>
<dbReference type="PANTHER" id="PTHR31197">
    <property type="entry name" value="OS01G0612600 PROTEIN"/>
    <property type="match status" value="1"/>
</dbReference>
<protein>
    <submittedName>
        <fullName evidence="2">Uncharacterized protein</fullName>
    </submittedName>
</protein>